<dbReference type="InterPro" id="IPR046947">
    <property type="entry name" value="LytR-like"/>
</dbReference>
<keyword evidence="1" id="KW-0902">Two-component regulatory system</keyword>
<reference evidence="6" key="1">
    <citation type="submission" date="2023-09" db="EMBL/GenBank/DDBJ databases">
        <authorList>
            <person name="Li S."/>
            <person name="Li X."/>
            <person name="Zhang C."/>
            <person name="Zhao Z."/>
        </authorList>
    </citation>
    <scope>NUCLEOTIDE SEQUENCE [LARGE SCALE GENOMIC DNA]</scope>
    <source>
        <strain evidence="6">SQ345</strain>
    </source>
</reference>
<keyword evidence="6" id="KW-1185">Reference proteome</keyword>
<organism evidence="5 6">
    <name type="scientific">Thalassotalea nanhaiensis</name>
    <dbReference type="NCBI Taxonomy" id="3065648"/>
    <lineage>
        <taxon>Bacteria</taxon>
        <taxon>Pseudomonadati</taxon>
        <taxon>Pseudomonadota</taxon>
        <taxon>Gammaproteobacteria</taxon>
        <taxon>Alteromonadales</taxon>
        <taxon>Colwelliaceae</taxon>
        <taxon>Thalassotalea</taxon>
    </lineage>
</organism>
<evidence type="ECO:0000259" key="3">
    <source>
        <dbReference type="PROSITE" id="PS50110"/>
    </source>
</evidence>
<protein>
    <submittedName>
        <fullName evidence="5">LytTR family DNA-binding domain-containing protein</fullName>
    </submittedName>
</protein>
<dbReference type="Gene3D" id="3.40.50.2300">
    <property type="match status" value="1"/>
</dbReference>
<evidence type="ECO:0000256" key="1">
    <source>
        <dbReference type="ARBA" id="ARBA00023012"/>
    </source>
</evidence>
<dbReference type="PANTHER" id="PTHR37299:SF1">
    <property type="entry name" value="STAGE 0 SPORULATION PROTEIN A HOMOLOG"/>
    <property type="match status" value="1"/>
</dbReference>
<keyword evidence="2" id="KW-0597">Phosphoprotein</keyword>
<dbReference type="InterPro" id="IPR001789">
    <property type="entry name" value="Sig_transdc_resp-reg_receiver"/>
</dbReference>
<feature type="domain" description="Response regulatory" evidence="3">
    <location>
        <begin position="6"/>
        <end position="121"/>
    </location>
</feature>
<evidence type="ECO:0000256" key="2">
    <source>
        <dbReference type="PROSITE-ProRule" id="PRU00169"/>
    </source>
</evidence>
<keyword evidence="5" id="KW-0238">DNA-binding</keyword>
<evidence type="ECO:0000259" key="4">
    <source>
        <dbReference type="PROSITE" id="PS50930"/>
    </source>
</evidence>
<dbReference type="PROSITE" id="PS50930">
    <property type="entry name" value="HTH_LYTTR"/>
    <property type="match status" value="1"/>
</dbReference>
<dbReference type="SMART" id="SM00448">
    <property type="entry name" value="REC"/>
    <property type="match status" value="1"/>
</dbReference>
<evidence type="ECO:0000313" key="6">
    <source>
        <dbReference type="Proteomes" id="UP001248581"/>
    </source>
</evidence>
<feature type="domain" description="HTH LytTR-type" evidence="4">
    <location>
        <begin position="170"/>
        <end position="274"/>
    </location>
</feature>
<dbReference type="EMBL" id="CP134146">
    <property type="protein sequence ID" value="WNC66820.1"/>
    <property type="molecule type" value="Genomic_DNA"/>
</dbReference>
<dbReference type="GO" id="GO:0003677">
    <property type="term" value="F:DNA binding"/>
    <property type="evidence" value="ECO:0007669"/>
    <property type="project" value="UniProtKB-KW"/>
</dbReference>
<dbReference type="InterPro" id="IPR011006">
    <property type="entry name" value="CheY-like_superfamily"/>
</dbReference>
<dbReference type="PROSITE" id="PS50110">
    <property type="entry name" value="RESPONSE_REGULATORY"/>
    <property type="match status" value="1"/>
</dbReference>
<feature type="modified residue" description="4-aspartylphosphate" evidence="2">
    <location>
        <position position="57"/>
    </location>
</feature>
<dbReference type="Gene3D" id="2.40.50.1020">
    <property type="entry name" value="LytTr DNA-binding domain"/>
    <property type="match status" value="1"/>
</dbReference>
<dbReference type="Pfam" id="PF00072">
    <property type="entry name" value="Response_reg"/>
    <property type="match status" value="1"/>
</dbReference>
<name>A0ABY9TDE4_9GAMM</name>
<proteinExistence type="predicted"/>
<dbReference type="Pfam" id="PF04397">
    <property type="entry name" value="LytTR"/>
    <property type="match status" value="1"/>
</dbReference>
<dbReference type="RefSeq" id="WP_348385985.1">
    <property type="nucleotide sequence ID" value="NZ_CP134146.1"/>
</dbReference>
<dbReference type="CDD" id="cd17532">
    <property type="entry name" value="REC_LytTR_AlgR-like"/>
    <property type="match status" value="1"/>
</dbReference>
<sequence>MNEKLKTIVVDDEPLARKGLAVRLSAFDIIDVCALCSNGREAISEITKQQPDLVFLDIQMPEINGFQVVQALEEMHDNMPLIIFVTAFDQYAIKAFEIHALDYLLKPVDHERLGSAIDKVVKTLEHAKDGEHKHKLVQLVSEVTGNDCEQILAELASNTPVSVSQYSDVLAIKDVGETTLVPTKDILCIDAAGDYMCVHTHSGTHILRKTMKDLEEILDPKVFIRIHRSSIVNKTYIDKFGNHVSGEYYLILTNDKEMKVSRSYKDKVKQAVLG</sequence>
<dbReference type="SMART" id="SM00850">
    <property type="entry name" value="LytTR"/>
    <property type="match status" value="1"/>
</dbReference>
<dbReference type="PANTHER" id="PTHR37299">
    <property type="entry name" value="TRANSCRIPTIONAL REGULATOR-RELATED"/>
    <property type="match status" value="1"/>
</dbReference>
<evidence type="ECO:0000313" key="5">
    <source>
        <dbReference type="EMBL" id="WNC66820.1"/>
    </source>
</evidence>
<dbReference type="InterPro" id="IPR007492">
    <property type="entry name" value="LytTR_DNA-bd_dom"/>
</dbReference>
<dbReference type="Proteomes" id="UP001248581">
    <property type="component" value="Chromosome"/>
</dbReference>
<accession>A0ABY9TDE4</accession>
<dbReference type="SUPFAM" id="SSF52172">
    <property type="entry name" value="CheY-like"/>
    <property type="match status" value="1"/>
</dbReference>
<gene>
    <name evidence="5" type="ORF">RI845_09680</name>
</gene>